<protein>
    <submittedName>
        <fullName evidence="2">Uncharacterized protein</fullName>
    </submittedName>
</protein>
<evidence type="ECO:0000313" key="3">
    <source>
        <dbReference type="Proteomes" id="UP001187734"/>
    </source>
</evidence>
<dbReference type="EMBL" id="ONZP01000141">
    <property type="protein sequence ID" value="SPJ74889.1"/>
    <property type="molecule type" value="Genomic_DNA"/>
</dbReference>
<accession>A0AAE8M681</accession>
<sequence length="247" mass="27369">MCIKILTRCCHCGEPLTPYFIVCNAWRVAALRADREYLDLPRASECEYLEQEIKPVLSGCPNNNTCPSWFGNLLRGFGDPQNEGREIQSVRDNVAREKYNELGADFACKYFAKKPIPPRQEPESFRLTILRDRSADGQSSNPALTLDSGNDHEGSVESSDYGCSPAVHMQCDEANSGNAFKHASDESAEIDPEDLFLGHLLTKRSEGDGSQSPGTKTTGGEYQDLVVPVWNAFYPAMDLGRDGEFCD</sequence>
<dbReference type="Proteomes" id="UP001187734">
    <property type="component" value="Unassembled WGS sequence"/>
</dbReference>
<organism evidence="2 3">
    <name type="scientific">Fusarium torulosum</name>
    <dbReference type="NCBI Taxonomy" id="33205"/>
    <lineage>
        <taxon>Eukaryota</taxon>
        <taxon>Fungi</taxon>
        <taxon>Dikarya</taxon>
        <taxon>Ascomycota</taxon>
        <taxon>Pezizomycotina</taxon>
        <taxon>Sordariomycetes</taxon>
        <taxon>Hypocreomycetidae</taxon>
        <taxon>Hypocreales</taxon>
        <taxon>Nectriaceae</taxon>
        <taxon>Fusarium</taxon>
    </lineage>
</organism>
<proteinExistence type="predicted"/>
<comment type="caution">
    <text evidence="2">The sequence shown here is derived from an EMBL/GenBank/DDBJ whole genome shotgun (WGS) entry which is preliminary data.</text>
</comment>
<reference evidence="2" key="1">
    <citation type="submission" date="2018-03" db="EMBL/GenBank/DDBJ databases">
        <authorList>
            <person name="Guldener U."/>
        </authorList>
    </citation>
    <scope>NUCLEOTIDE SEQUENCE</scope>
</reference>
<evidence type="ECO:0000313" key="2">
    <source>
        <dbReference type="EMBL" id="SPJ74889.1"/>
    </source>
</evidence>
<gene>
    <name evidence="2" type="ORF">FTOL_04620</name>
</gene>
<keyword evidence="3" id="KW-1185">Reference proteome</keyword>
<feature type="region of interest" description="Disordered" evidence="1">
    <location>
        <begin position="132"/>
        <end position="162"/>
    </location>
</feature>
<dbReference type="AlphaFoldDB" id="A0AAE8M681"/>
<name>A0AAE8M681_9HYPO</name>
<evidence type="ECO:0000256" key="1">
    <source>
        <dbReference type="SAM" id="MobiDB-lite"/>
    </source>
</evidence>